<feature type="signal peptide" evidence="1">
    <location>
        <begin position="1"/>
        <end position="18"/>
    </location>
</feature>
<dbReference type="AlphaFoldDB" id="A0AAV4CWF9"/>
<organism evidence="2 3">
    <name type="scientific">Plakobranchus ocellatus</name>
    <dbReference type="NCBI Taxonomy" id="259542"/>
    <lineage>
        <taxon>Eukaryota</taxon>
        <taxon>Metazoa</taxon>
        <taxon>Spiralia</taxon>
        <taxon>Lophotrochozoa</taxon>
        <taxon>Mollusca</taxon>
        <taxon>Gastropoda</taxon>
        <taxon>Heterobranchia</taxon>
        <taxon>Euthyneura</taxon>
        <taxon>Panpulmonata</taxon>
        <taxon>Sacoglossa</taxon>
        <taxon>Placobranchoidea</taxon>
        <taxon>Plakobranchidae</taxon>
        <taxon>Plakobranchus</taxon>
    </lineage>
</organism>
<evidence type="ECO:0000313" key="2">
    <source>
        <dbReference type="EMBL" id="GFO36242.1"/>
    </source>
</evidence>
<dbReference type="EMBL" id="BLXT01007044">
    <property type="protein sequence ID" value="GFO36242.1"/>
    <property type="molecule type" value="Genomic_DNA"/>
</dbReference>
<keyword evidence="1" id="KW-0732">Signal</keyword>
<evidence type="ECO:0008006" key="4">
    <source>
        <dbReference type="Google" id="ProtNLM"/>
    </source>
</evidence>
<comment type="caution">
    <text evidence="2">The sequence shown here is derived from an EMBL/GenBank/DDBJ whole genome shotgun (WGS) entry which is preliminary data.</text>
</comment>
<dbReference type="Proteomes" id="UP000735302">
    <property type="component" value="Unassembled WGS sequence"/>
</dbReference>
<proteinExistence type="predicted"/>
<feature type="chain" id="PRO_5043842433" description="Secreted protein" evidence="1">
    <location>
        <begin position="19"/>
        <end position="110"/>
    </location>
</feature>
<accession>A0AAV4CWF9</accession>
<reference evidence="2 3" key="1">
    <citation type="journal article" date="2021" name="Elife">
        <title>Chloroplast acquisition without the gene transfer in kleptoplastic sea slugs, Plakobranchus ocellatus.</title>
        <authorList>
            <person name="Maeda T."/>
            <person name="Takahashi S."/>
            <person name="Yoshida T."/>
            <person name="Shimamura S."/>
            <person name="Takaki Y."/>
            <person name="Nagai Y."/>
            <person name="Toyoda A."/>
            <person name="Suzuki Y."/>
            <person name="Arimoto A."/>
            <person name="Ishii H."/>
            <person name="Satoh N."/>
            <person name="Nishiyama T."/>
            <person name="Hasebe M."/>
            <person name="Maruyama T."/>
            <person name="Minagawa J."/>
            <person name="Obokata J."/>
            <person name="Shigenobu S."/>
        </authorList>
    </citation>
    <scope>NUCLEOTIDE SEQUENCE [LARGE SCALE GENOMIC DNA]</scope>
</reference>
<evidence type="ECO:0000313" key="3">
    <source>
        <dbReference type="Proteomes" id="UP000735302"/>
    </source>
</evidence>
<gene>
    <name evidence="2" type="ORF">PoB_006274700</name>
</gene>
<evidence type="ECO:0000256" key="1">
    <source>
        <dbReference type="SAM" id="SignalP"/>
    </source>
</evidence>
<name>A0AAV4CWF9_9GAST</name>
<protein>
    <recommendedName>
        <fullName evidence="4">Secreted protein</fullName>
    </recommendedName>
</protein>
<sequence>MHTIFICFLPHLLPLTQAVPHPLPITEVVPSPLPITQAVSFSPYIFLRDMYLATFHRNSTIPKASSRHHQTLPASTCTASFAATIRHQSTSATKQYQRAQVATELAKGQV</sequence>
<keyword evidence="3" id="KW-1185">Reference proteome</keyword>